<comment type="caution">
    <text evidence="7">The sequence shown here is derived from an EMBL/GenBank/DDBJ whole genome shotgun (WGS) entry which is preliminary data.</text>
</comment>
<feature type="signal peptide" evidence="6">
    <location>
        <begin position="1"/>
        <end position="15"/>
    </location>
</feature>
<dbReference type="Proteomes" id="UP001347796">
    <property type="component" value="Unassembled WGS sequence"/>
</dbReference>
<keyword evidence="8" id="KW-1185">Reference proteome</keyword>
<dbReference type="AlphaFoldDB" id="A0AAN8KEJ9"/>
<comment type="subcellular location">
    <subcellularLocation>
        <location evidence="1">Membrane</location>
        <topology evidence="1">Multi-pass membrane protein</topology>
    </subcellularLocation>
</comment>
<evidence type="ECO:0000256" key="4">
    <source>
        <dbReference type="ARBA" id="ARBA00023136"/>
    </source>
</evidence>
<dbReference type="GO" id="GO:0016020">
    <property type="term" value="C:membrane"/>
    <property type="evidence" value="ECO:0007669"/>
    <property type="project" value="UniProtKB-SubCell"/>
</dbReference>
<evidence type="ECO:0000256" key="6">
    <source>
        <dbReference type="SAM" id="SignalP"/>
    </source>
</evidence>
<evidence type="ECO:0000313" key="8">
    <source>
        <dbReference type="Proteomes" id="UP001347796"/>
    </source>
</evidence>
<dbReference type="GO" id="GO:0050909">
    <property type="term" value="P:sensory perception of taste"/>
    <property type="evidence" value="ECO:0007669"/>
    <property type="project" value="InterPro"/>
</dbReference>
<name>A0AAN8KEJ9_PATCE</name>
<evidence type="ECO:0000256" key="3">
    <source>
        <dbReference type="ARBA" id="ARBA00022989"/>
    </source>
</evidence>
<sequence length="153" mass="17379">MLVLVVNIAWCFVGAEKIMDHKNIAIYIGLLLSHIMAVIVILYGMIFVPSKLYLLITSCDELRSDPRFTGSYENITKFTKVMTKLCLKTTKYLDGIKMNRDTISLVSLFIENMRSGDVGLTFMKLFIIDKTTMVTVFGSLISYIIVIMQFKPS</sequence>
<evidence type="ECO:0000256" key="5">
    <source>
        <dbReference type="SAM" id="Phobius"/>
    </source>
</evidence>
<feature type="chain" id="PRO_5042942606" evidence="6">
    <location>
        <begin position="16"/>
        <end position="153"/>
    </location>
</feature>
<feature type="transmembrane region" description="Helical" evidence="5">
    <location>
        <begin position="25"/>
        <end position="48"/>
    </location>
</feature>
<keyword evidence="3 5" id="KW-1133">Transmembrane helix</keyword>
<feature type="transmembrane region" description="Helical" evidence="5">
    <location>
        <begin position="132"/>
        <end position="150"/>
    </location>
</feature>
<keyword evidence="6" id="KW-0732">Signal</keyword>
<dbReference type="Pfam" id="PF08395">
    <property type="entry name" value="7tm_7"/>
    <property type="match status" value="1"/>
</dbReference>
<evidence type="ECO:0000256" key="2">
    <source>
        <dbReference type="ARBA" id="ARBA00022692"/>
    </source>
</evidence>
<keyword evidence="4 5" id="KW-0472">Membrane</keyword>
<reference evidence="7 8" key="1">
    <citation type="submission" date="2024-01" db="EMBL/GenBank/DDBJ databases">
        <title>The genome of the rayed Mediterranean limpet Patella caerulea (Linnaeus, 1758).</title>
        <authorList>
            <person name="Anh-Thu Weber A."/>
            <person name="Halstead-Nussloch G."/>
        </authorList>
    </citation>
    <scope>NUCLEOTIDE SEQUENCE [LARGE SCALE GENOMIC DNA]</scope>
    <source>
        <strain evidence="7">AATW-2023a</strain>
        <tissue evidence="7">Whole specimen</tissue>
    </source>
</reference>
<proteinExistence type="predicted"/>
<evidence type="ECO:0000313" key="7">
    <source>
        <dbReference type="EMBL" id="KAK6192074.1"/>
    </source>
</evidence>
<dbReference type="InterPro" id="IPR013604">
    <property type="entry name" value="7TM_chemorcpt"/>
</dbReference>
<gene>
    <name evidence="7" type="ORF">SNE40_003618</name>
</gene>
<organism evidence="7 8">
    <name type="scientific">Patella caerulea</name>
    <name type="common">Rayed Mediterranean limpet</name>
    <dbReference type="NCBI Taxonomy" id="87958"/>
    <lineage>
        <taxon>Eukaryota</taxon>
        <taxon>Metazoa</taxon>
        <taxon>Spiralia</taxon>
        <taxon>Lophotrochozoa</taxon>
        <taxon>Mollusca</taxon>
        <taxon>Gastropoda</taxon>
        <taxon>Patellogastropoda</taxon>
        <taxon>Patelloidea</taxon>
        <taxon>Patellidae</taxon>
        <taxon>Patella</taxon>
    </lineage>
</organism>
<dbReference type="EMBL" id="JAZGQO010000002">
    <property type="protein sequence ID" value="KAK6192074.1"/>
    <property type="molecule type" value="Genomic_DNA"/>
</dbReference>
<keyword evidence="2 5" id="KW-0812">Transmembrane</keyword>
<evidence type="ECO:0000256" key="1">
    <source>
        <dbReference type="ARBA" id="ARBA00004141"/>
    </source>
</evidence>
<protein>
    <submittedName>
        <fullName evidence="7">Uncharacterized protein</fullName>
    </submittedName>
</protein>
<accession>A0AAN8KEJ9</accession>